<evidence type="ECO:0000256" key="1">
    <source>
        <dbReference type="SAM" id="MobiDB-lite"/>
    </source>
</evidence>
<evidence type="ECO:0000313" key="4">
    <source>
        <dbReference type="Proteomes" id="UP001209570"/>
    </source>
</evidence>
<reference evidence="3" key="1">
    <citation type="submission" date="2021-12" db="EMBL/GenBank/DDBJ databases">
        <title>Prjna785345.</title>
        <authorList>
            <person name="Rujirawat T."/>
            <person name="Krajaejun T."/>
        </authorList>
    </citation>
    <scope>NUCLEOTIDE SEQUENCE</scope>
    <source>
        <strain evidence="3">Pi057C3</strain>
    </source>
</reference>
<feature type="compositionally biased region" description="Polar residues" evidence="1">
    <location>
        <begin position="58"/>
        <end position="71"/>
    </location>
</feature>
<comment type="caution">
    <text evidence="3">The sequence shown here is derived from an EMBL/GenBank/DDBJ whole genome shotgun (WGS) entry which is preliminary data.</text>
</comment>
<dbReference type="PANTHER" id="PTHR47329">
    <property type="entry name" value="OS05G0129900 PROTEIN"/>
    <property type="match status" value="1"/>
</dbReference>
<feature type="domain" description="RNA-polymerase II-associated protein 3-like C-terminal" evidence="2">
    <location>
        <begin position="112"/>
        <end position="186"/>
    </location>
</feature>
<protein>
    <recommendedName>
        <fullName evidence="2">RNA-polymerase II-associated protein 3-like C-terminal domain-containing protein</fullName>
    </recommendedName>
</protein>
<gene>
    <name evidence="3" type="ORF">P43SY_011977</name>
</gene>
<evidence type="ECO:0000259" key="2">
    <source>
        <dbReference type="Pfam" id="PF13877"/>
    </source>
</evidence>
<name>A0AAD5LU48_PYTIN</name>
<accession>A0AAD5LU48</accession>
<feature type="region of interest" description="Disordered" evidence="1">
    <location>
        <begin position="50"/>
        <end position="74"/>
    </location>
</feature>
<dbReference type="InterPro" id="IPR025986">
    <property type="entry name" value="RPAP3-like_C"/>
</dbReference>
<keyword evidence="4" id="KW-1185">Reference proteome</keyword>
<organism evidence="3 4">
    <name type="scientific">Pythium insidiosum</name>
    <name type="common">Pythiosis disease agent</name>
    <dbReference type="NCBI Taxonomy" id="114742"/>
    <lineage>
        <taxon>Eukaryota</taxon>
        <taxon>Sar</taxon>
        <taxon>Stramenopiles</taxon>
        <taxon>Oomycota</taxon>
        <taxon>Peronosporomycetes</taxon>
        <taxon>Pythiales</taxon>
        <taxon>Pythiaceae</taxon>
        <taxon>Pythium</taxon>
    </lineage>
</organism>
<evidence type="ECO:0000313" key="3">
    <source>
        <dbReference type="EMBL" id="KAJ0392722.1"/>
    </source>
</evidence>
<dbReference type="Pfam" id="PF13877">
    <property type="entry name" value="RPAP3_C"/>
    <property type="match status" value="1"/>
</dbReference>
<dbReference type="PANTHER" id="PTHR47329:SF1">
    <property type="entry name" value="OS05G0129900 PROTEIN"/>
    <property type="match status" value="1"/>
</dbReference>
<dbReference type="EMBL" id="JAKCXM010000584">
    <property type="protein sequence ID" value="KAJ0392722.1"/>
    <property type="molecule type" value="Genomic_DNA"/>
</dbReference>
<sequence>MAQGESGDSTSASGAVDVLQVQHQIRANAAELQDYFSDLYAWEKTVAKEEAARKQSKTKTTSVPNPRNGSSIPAPAVPASLLSNNKQPSKAADAHTYDKGYKKWENFDVLMKLRGQYLRLLDPKSLPSLFKNSIEAEIFCDAFHVIRHGLDLTDPETHEFVATFVSELTRVPRFKMTVMFLSDQEKSDCKWVLCELAGLASGNDSRQHQITQLQTEYGVL</sequence>
<dbReference type="AlphaFoldDB" id="A0AAD5LU48"/>
<dbReference type="Proteomes" id="UP001209570">
    <property type="component" value="Unassembled WGS sequence"/>
</dbReference>
<proteinExistence type="predicted"/>